<dbReference type="EMBL" id="CAJNNW010027186">
    <property type="protein sequence ID" value="CAE8690083.1"/>
    <property type="molecule type" value="Genomic_DNA"/>
</dbReference>
<dbReference type="Pfam" id="PF05378">
    <property type="entry name" value="Hydant_A_N"/>
    <property type="match status" value="1"/>
</dbReference>
<dbReference type="Proteomes" id="UP000626109">
    <property type="component" value="Unassembled WGS sequence"/>
</dbReference>
<evidence type="ECO:0000259" key="4">
    <source>
        <dbReference type="Pfam" id="PF02538"/>
    </source>
</evidence>
<evidence type="ECO:0000313" key="7">
    <source>
        <dbReference type="EMBL" id="CAE8690083.1"/>
    </source>
</evidence>
<evidence type="ECO:0000259" key="5">
    <source>
        <dbReference type="Pfam" id="PF05378"/>
    </source>
</evidence>
<dbReference type="GO" id="GO:0017168">
    <property type="term" value="F:5-oxoprolinase (ATP-hydrolyzing) activity"/>
    <property type="evidence" value="ECO:0007669"/>
    <property type="project" value="TreeGrafter"/>
</dbReference>
<dbReference type="Pfam" id="PF01968">
    <property type="entry name" value="Hydantoinase_A"/>
    <property type="match status" value="1"/>
</dbReference>
<protein>
    <recommendedName>
        <fullName evidence="9">5-oxoprolinase (ATP-hydrolyzing)</fullName>
    </recommendedName>
</protein>
<dbReference type="InterPro" id="IPR008040">
    <property type="entry name" value="Hydant_A_N"/>
</dbReference>
<feature type="non-terminal residue" evidence="7">
    <location>
        <position position="1488"/>
    </location>
</feature>
<dbReference type="InterPro" id="IPR045079">
    <property type="entry name" value="Oxoprolinase-like"/>
</dbReference>
<accession>A0A813JZW6</accession>
<gene>
    <name evidence="7" type="ORF">PGLA2088_LOCUS26791</name>
</gene>
<evidence type="ECO:0000259" key="6">
    <source>
        <dbReference type="Pfam" id="PF19278"/>
    </source>
</evidence>
<feature type="compositionally biased region" description="Acidic residues" evidence="2">
    <location>
        <begin position="1067"/>
        <end position="1076"/>
    </location>
</feature>
<feature type="domain" description="Hydantoinase B/oxoprolinase" evidence="4">
    <location>
        <begin position="789"/>
        <end position="1393"/>
    </location>
</feature>
<dbReference type="PANTHER" id="PTHR11365:SF2">
    <property type="entry name" value="5-OXOPROLINASE"/>
    <property type="match status" value="1"/>
</dbReference>
<dbReference type="Pfam" id="PF02538">
    <property type="entry name" value="Hydantoinase_B"/>
    <property type="match status" value="1"/>
</dbReference>
<evidence type="ECO:0000256" key="2">
    <source>
        <dbReference type="SAM" id="MobiDB-lite"/>
    </source>
</evidence>
<name>A0A813JZW6_POLGL</name>
<reference evidence="7" key="1">
    <citation type="submission" date="2021-02" db="EMBL/GenBank/DDBJ databases">
        <authorList>
            <person name="Dougan E. K."/>
            <person name="Rhodes N."/>
            <person name="Thang M."/>
            <person name="Chan C."/>
        </authorList>
    </citation>
    <scope>NUCLEOTIDE SEQUENCE</scope>
</reference>
<comment type="similarity">
    <text evidence="1">Belongs to the oxoprolinase family.</text>
</comment>
<dbReference type="GO" id="GO:0005829">
    <property type="term" value="C:cytosol"/>
    <property type="evidence" value="ECO:0007669"/>
    <property type="project" value="TreeGrafter"/>
</dbReference>
<feature type="region of interest" description="Disordered" evidence="2">
    <location>
        <begin position="1055"/>
        <end position="1079"/>
    </location>
</feature>
<dbReference type="InterPro" id="IPR049517">
    <property type="entry name" value="ACX-like_C"/>
</dbReference>
<evidence type="ECO:0000259" key="3">
    <source>
        <dbReference type="Pfam" id="PF01968"/>
    </source>
</evidence>
<dbReference type="Pfam" id="PF19278">
    <property type="entry name" value="Hydant_A_C"/>
    <property type="match status" value="1"/>
</dbReference>
<proteinExistence type="inferred from homology"/>
<feature type="domain" description="Hydantoinase/oxoprolinase N-terminal" evidence="5">
    <location>
        <begin position="6"/>
        <end position="239"/>
    </location>
</feature>
<dbReference type="InterPro" id="IPR002821">
    <property type="entry name" value="Hydantoinase_A"/>
</dbReference>
<evidence type="ECO:0000313" key="8">
    <source>
        <dbReference type="Proteomes" id="UP000626109"/>
    </source>
</evidence>
<organism evidence="7 8">
    <name type="scientific">Polarella glacialis</name>
    <name type="common">Dinoflagellate</name>
    <dbReference type="NCBI Taxonomy" id="89957"/>
    <lineage>
        <taxon>Eukaryota</taxon>
        <taxon>Sar</taxon>
        <taxon>Alveolata</taxon>
        <taxon>Dinophyceae</taxon>
        <taxon>Suessiales</taxon>
        <taxon>Suessiaceae</taxon>
        <taxon>Polarella</taxon>
    </lineage>
</organism>
<dbReference type="GO" id="GO:0006749">
    <property type="term" value="P:glutathione metabolic process"/>
    <property type="evidence" value="ECO:0007669"/>
    <property type="project" value="TreeGrafter"/>
</dbReference>
<sequence>DPSKFRFCIDRGGTFTDVYAEVPTDGSVKDAAPRVVKLLSDDPANYANAPREGIRRVLEEASGIPIPRDELLDASRVEWIRMGTTVATNALLEREGEPFVLLATKGFQDALEIGNQSRPNIFDIKVRKAPLLYKHVIEADERVRVLQKGGCAGGPDEAIELGLPVGSEPGTERVVGDRSFVMGATGEWVEIIRKLDVDAVRAELEKVKRGGIEAVAVVFTHSYAYGVHERIAGQLARELGFSQVSVSSDLLPVVRLVPRGQSCCVDAYLTPVIMRYLRSFTSGFKPGTLALSADSPGARVTFMQSDGGLTAAAKFSGFRAILSGPAGGVVGFALTTQRVLGNPEPPQPTIGFDMGGTSTDVSRFDGRNFEQVLETETAEVKVVCPQLDISTVAAGGGSRLFFRDGVLVVGPESSKAHPGPICYRKNGHLSITDANLVLGRLLPQHFPKIFGPSEDLPLDKAAAVEAMRKITAEVNAYSAAMAAAGQAPRSLSLEEVADGFLRVANETMCRPIRGLSEARGFKLKDHVLACFGGAGAQHACAIARELGMKRIVVHAYAGILSAYGLGLADVVVDKQVPVALRFSEASVHLKIKDRCCELEKDGGLEAIAELKRDGFGDEQVRTEKFLNLRYEGTDNAIMTAQPADGDYQRAMSEVFKREYGFVLSGSRELLIDDIRVRAVGATAPLQRRQLERCAEEHGNPSVREYTCVYFRKTGWVEAPVFQLSELLAGHAVVGPAIIMERTSTIVIEPCSTAHVAAEGDLIIELDELDVQPMTPSSTASAAAVPEPVDPIMLSVFANRFMSIAEQMGHTLQRTAISVNIKERLDFSCAIFGGDCGLVANAPHVPVHLGAMADTVRAQVSKLAGRFAPGDVIVANDPTAGGSHLPDITVITPVFAADLGVLSLSGWEGNNNNKPLFFCASRGHHADVGGSTPGSMPADSTSLAEEGAVINAFLLVKQGVFDEEGIIDLLNEPARRQAPSDKPGMKLAACRNMTDVVSDLKAQVAANAKGISLLHELMRVYSQPVVVSYMAHVQANAADCVRSMLREYAQHLSARCEKRTGSSRTEAEDLPEEEQSADGDRAPITMTTVDYMDDGNPICLQLTIDPVDCTAHFDFTGTGPQVYGNWNSPVAVTTAAVIYCLRILVGRDIPLNSGFLEPVRITIPEGSMLRPAPDAAVCAGNVLTSMRITDVILRAFGACAASQGCMNNFAFGDEKFGYYETIAGGAGAGPDWAGTSAVQCHMTNTRMTDVEILEKRYPVLVKQFSVRRGSGGAGEYAGGDGVVREIEFLRGNIIASLLTERRSFAPYGMAGGADGQRGKNLLLRRTGNEGIDRETTASQLAASHKLLEPVNQHTYQPAQSGSNAHVTPLAGSDCTTIALGSKCKFTLNKGDTVRVALIATNALSLRVWNICFMLLPSSYFSCLLQLRFMLVFCSCKSIANHARDCAFLGRALLTLFARISGLVLTCACARARVERNCCSFSVDDDPTPI</sequence>
<dbReference type="PANTHER" id="PTHR11365">
    <property type="entry name" value="5-OXOPROLINASE RELATED"/>
    <property type="match status" value="1"/>
</dbReference>
<evidence type="ECO:0008006" key="9">
    <source>
        <dbReference type="Google" id="ProtNLM"/>
    </source>
</evidence>
<comment type="caution">
    <text evidence="7">The sequence shown here is derived from an EMBL/GenBank/DDBJ whole genome shotgun (WGS) entry which is preliminary data.</text>
</comment>
<feature type="domain" description="Acetophenone carboxylase-like C-terminal" evidence="6">
    <location>
        <begin position="605"/>
        <end position="752"/>
    </location>
</feature>
<evidence type="ECO:0000256" key="1">
    <source>
        <dbReference type="ARBA" id="ARBA00010403"/>
    </source>
</evidence>
<feature type="domain" description="Hydantoinase A/oxoprolinase" evidence="3">
    <location>
        <begin position="259"/>
        <end position="572"/>
    </location>
</feature>
<dbReference type="InterPro" id="IPR003692">
    <property type="entry name" value="Hydantoinase_B"/>
</dbReference>